<reference evidence="10" key="1">
    <citation type="submission" date="2022-07" db="EMBL/GenBank/DDBJ databases">
        <title>Phylogenomic reconstructions and comparative analyses of Kickxellomycotina fungi.</title>
        <authorList>
            <person name="Reynolds N.K."/>
            <person name="Stajich J.E."/>
            <person name="Barry K."/>
            <person name="Grigoriev I.V."/>
            <person name="Crous P."/>
            <person name="Smith M.E."/>
        </authorList>
    </citation>
    <scope>NUCLEOTIDE SEQUENCE</scope>
    <source>
        <strain evidence="10">NRRL 1566</strain>
    </source>
</reference>
<dbReference type="Gene3D" id="1.20.5.170">
    <property type="match status" value="1"/>
</dbReference>
<dbReference type="GO" id="GO:0000981">
    <property type="term" value="F:DNA-binding transcription factor activity, RNA polymerase II-specific"/>
    <property type="evidence" value="ECO:0007669"/>
    <property type="project" value="InterPro"/>
</dbReference>
<comment type="caution">
    <text evidence="10">The sequence shown here is derived from an EMBL/GenBank/DDBJ whole genome shotgun (WGS) entry which is preliminary data.</text>
</comment>
<dbReference type="SMART" id="SM00338">
    <property type="entry name" value="BRLZ"/>
    <property type="match status" value="1"/>
</dbReference>
<feature type="domain" description="BZIP" evidence="9">
    <location>
        <begin position="57"/>
        <end position="120"/>
    </location>
</feature>
<proteinExistence type="inferred from homology"/>
<dbReference type="InterPro" id="IPR004827">
    <property type="entry name" value="bZIP"/>
</dbReference>
<dbReference type="EMBL" id="JANBUW010000001">
    <property type="protein sequence ID" value="KAJ2852739.1"/>
    <property type="molecule type" value="Genomic_DNA"/>
</dbReference>
<dbReference type="OrthoDB" id="674948at2759"/>
<evidence type="ECO:0000313" key="10">
    <source>
        <dbReference type="EMBL" id="KAJ2852739.1"/>
    </source>
</evidence>
<evidence type="ECO:0000256" key="7">
    <source>
        <dbReference type="ARBA" id="ARBA00023242"/>
    </source>
</evidence>
<keyword evidence="3" id="KW-0805">Transcription regulation</keyword>
<evidence type="ECO:0000256" key="2">
    <source>
        <dbReference type="ARBA" id="ARBA00007163"/>
    </source>
</evidence>
<dbReference type="Proteomes" id="UP001139887">
    <property type="component" value="Unassembled WGS sequence"/>
</dbReference>
<evidence type="ECO:0000256" key="1">
    <source>
        <dbReference type="ARBA" id="ARBA00004123"/>
    </source>
</evidence>
<comment type="subcellular location">
    <subcellularLocation>
        <location evidence="1">Nucleus</location>
    </subcellularLocation>
</comment>
<keyword evidence="5" id="KW-0804">Transcription</keyword>
<organism evidence="10 11">
    <name type="scientific">Coemansia brasiliensis</name>
    <dbReference type="NCBI Taxonomy" id="2650707"/>
    <lineage>
        <taxon>Eukaryota</taxon>
        <taxon>Fungi</taxon>
        <taxon>Fungi incertae sedis</taxon>
        <taxon>Zoopagomycota</taxon>
        <taxon>Kickxellomycotina</taxon>
        <taxon>Kickxellomycetes</taxon>
        <taxon>Kickxellales</taxon>
        <taxon>Kickxellaceae</taxon>
        <taxon>Coemansia</taxon>
    </lineage>
</organism>
<dbReference type="GO" id="GO:0006986">
    <property type="term" value="P:response to unfolded protein"/>
    <property type="evidence" value="ECO:0007669"/>
    <property type="project" value="UniProtKB-KW"/>
</dbReference>
<dbReference type="GO" id="GO:0003677">
    <property type="term" value="F:DNA binding"/>
    <property type="evidence" value="ECO:0007669"/>
    <property type="project" value="UniProtKB-KW"/>
</dbReference>
<name>A0A9W8IGK7_9FUNG</name>
<gene>
    <name evidence="10" type="ORF">IWW36_000096</name>
</gene>
<dbReference type="SUPFAM" id="SSF57959">
    <property type="entry name" value="Leucine zipper domain"/>
    <property type="match status" value="1"/>
</dbReference>
<comment type="similarity">
    <text evidence="2">Belongs to the bZIP family.</text>
</comment>
<evidence type="ECO:0000256" key="3">
    <source>
        <dbReference type="ARBA" id="ARBA00023015"/>
    </source>
</evidence>
<evidence type="ECO:0000256" key="4">
    <source>
        <dbReference type="ARBA" id="ARBA00023125"/>
    </source>
</evidence>
<evidence type="ECO:0000256" key="5">
    <source>
        <dbReference type="ARBA" id="ARBA00023163"/>
    </source>
</evidence>
<evidence type="ECO:0000256" key="8">
    <source>
        <dbReference type="SAM" id="MobiDB-lite"/>
    </source>
</evidence>
<dbReference type="InterPro" id="IPR046347">
    <property type="entry name" value="bZIP_sf"/>
</dbReference>
<evidence type="ECO:0000313" key="11">
    <source>
        <dbReference type="Proteomes" id="UP001139887"/>
    </source>
</evidence>
<accession>A0A9W8IGK7</accession>
<dbReference type="AlphaFoldDB" id="A0A9W8IGK7"/>
<keyword evidence="4" id="KW-0238">DNA-binding</keyword>
<dbReference type="PANTHER" id="PTHR46714:SF6">
    <property type="entry name" value="TRANSCRIPTIONAL ACTIVATOR HAC1"/>
    <property type="match status" value="1"/>
</dbReference>
<dbReference type="PANTHER" id="PTHR46714">
    <property type="entry name" value="TRANSCRIPTIONAL ACTIVATOR HAC1"/>
    <property type="match status" value="1"/>
</dbReference>
<dbReference type="PROSITE" id="PS50217">
    <property type="entry name" value="BZIP"/>
    <property type="match status" value="1"/>
</dbReference>
<evidence type="ECO:0000259" key="9">
    <source>
        <dbReference type="PROSITE" id="PS50217"/>
    </source>
</evidence>
<dbReference type="GO" id="GO:0045944">
    <property type="term" value="P:positive regulation of transcription by RNA polymerase II"/>
    <property type="evidence" value="ECO:0007669"/>
    <property type="project" value="InterPro"/>
</dbReference>
<dbReference type="GO" id="GO:0005634">
    <property type="term" value="C:nucleus"/>
    <property type="evidence" value="ECO:0007669"/>
    <property type="project" value="UniProtKB-SubCell"/>
</dbReference>
<feature type="region of interest" description="Disordered" evidence="8">
    <location>
        <begin position="1"/>
        <end position="59"/>
    </location>
</feature>
<evidence type="ECO:0000256" key="6">
    <source>
        <dbReference type="ARBA" id="ARBA00023230"/>
    </source>
</evidence>
<dbReference type="InterPro" id="IPR044280">
    <property type="entry name" value="Hac1/HY5"/>
</dbReference>
<keyword evidence="6" id="KW-0834">Unfolded protein response</keyword>
<dbReference type="Pfam" id="PF00170">
    <property type="entry name" value="bZIP_1"/>
    <property type="match status" value="1"/>
</dbReference>
<feature type="compositionally biased region" description="Basic and acidic residues" evidence="8">
    <location>
        <begin position="1"/>
        <end position="10"/>
    </location>
</feature>
<keyword evidence="7" id="KW-0539">Nucleus</keyword>
<sequence length="440" mass="47036">MASNKVEMDKGAGAGDGAKRKHSMVSTAASEIDLSLLDPPRPGRPCRQAAQDPAMQEARKRARVLRNRAAAQLSREKKRQHLEQLEQENAELRNKNKELEERLSRAEDTNAGLAAKLDGLAQQLQSFQTLVLQSQKQSLTPPVLDWSSVTPLVASPMPSCTSASIETSLPFTPSPSQVATATNSMFSADTSLAPSVPAVTVTSAASTNAELVMEATSKASATAELSSKGLSESAVLEQSGAQVPDSQQRMSLQCTESICRKQEPTVPALAMREVYSLTSSCKNWAQRMASMVVAVMASASAESSAQVVWTTFCILWWVLSQSGGWISKPQLSRMARGILEHSSLAAANGSHVKMIQARSLRYTGSPPNSLAGLATVAAWLSPGSRTASALRRVAGDKSVDQVAAFVAALRGAVRSANARRQRVRVCTAPLDKLNHQFLNK</sequence>
<protein>
    <recommendedName>
        <fullName evidence="9">BZIP domain-containing protein</fullName>
    </recommendedName>
</protein>
<keyword evidence="11" id="KW-1185">Reference proteome</keyword>